<dbReference type="EMBL" id="CP003256">
    <property type="protein sequence ID" value="AGA59982.1"/>
    <property type="molecule type" value="Genomic_DNA"/>
</dbReference>
<dbReference type="AlphaFoldDB" id="L0EKD1"/>
<sequence>MEGIKNLYFKSWFLPPEEIEARLRGLDIPWRRLDTKFFFFVTPETMNEVRAKIEGLNKENGSILFDSDIDYVFCTPDEIAQQLRKKVGDEYVLRG</sequence>
<name>L0EKD1_THECK</name>
<organism evidence="1 2">
    <name type="scientific">Thermobacillus composti (strain DSM 18247 / JCM 13945 / KWC4)</name>
    <dbReference type="NCBI Taxonomy" id="717605"/>
    <lineage>
        <taxon>Bacteria</taxon>
        <taxon>Bacillati</taxon>
        <taxon>Bacillota</taxon>
        <taxon>Bacilli</taxon>
        <taxon>Bacillales</taxon>
        <taxon>Paenibacillaceae</taxon>
        <taxon>Thermobacillus</taxon>
    </lineage>
</organism>
<dbReference type="RefSeq" id="WP_015256696.1">
    <property type="nucleotide sequence ID" value="NC_019898.1"/>
</dbReference>
<keyword evidence="1" id="KW-0614">Plasmid</keyword>
<proteinExistence type="predicted"/>
<evidence type="ECO:0000313" key="2">
    <source>
        <dbReference type="Proteomes" id="UP000010795"/>
    </source>
</evidence>
<accession>L0EKD1</accession>
<dbReference type="eggNOG" id="ENOG502ZNST">
    <property type="taxonomic scope" value="Bacteria"/>
</dbReference>
<dbReference type="Proteomes" id="UP000010795">
    <property type="component" value="Plasmid pTHECO01"/>
</dbReference>
<dbReference type="HOGENOM" id="CLU_2371799_0_0_9"/>
<reference evidence="2" key="1">
    <citation type="submission" date="2012-01" db="EMBL/GenBank/DDBJ databases">
        <title>Complete sequence of plasmid of Thermobacillus composti KWC4.</title>
        <authorList>
            <person name="Lucas S."/>
            <person name="Han J."/>
            <person name="Lapidus A."/>
            <person name="Cheng J.-F."/>
            <person name="Goodwin L."/>
            <person name="Pitluck S."/>
            <person name="Peters L."/>
            <person name="Ovchinnikova G."/>
            <person name="Teshima H."/>
            <person name="Detter J.C."/>
            <person name="Han C."/>
            <person name="Tapia R."/>
            <person name="Land M."/>
            <person name="Hauser L."/>
            <person name="Kyrpides N."/>
            <person name="Ivanova N."/>
            <person name="Pagani I."/>
            <person name="Anderson I."/>
            <person name="Woyke T."/>
        </authorList>
    </citation>
    <scope>NUCLEOTIDE SEQUENCE [LARGE SCALE GENOMIC DNA]</scope>
    <source>
        <strain evidence="2">DSM 18247 / JCM 13945 / KWC4</strain>
        <plasmid evidence="2">Plasmid pTHECO01</plasmid>
    </source>
</reference>
<evidence type="ECO:0000313" key="1">
    <source>
        <dbReference type="EMBL" id="AGA59982.1"/>
    </source>
</evidence>
<keyword evidence="2" id="KW-1185">Reference proteome</keyword>
<geneLocation type="plasmid" evidence="1 2">
    <name>pTHECO01</name>
</geneLocation>
<dbReference type="KEGG" id="tco:Theco_3978"/>
<protein>
    <submittedName>
        <fullName evidence="1">Uncharacterized protein</fullName>
    </submittedName>
</protein>
<gene>
    <name evidence="1" type="ordered locus">Theco_3978</name>
</gene>
<dbReference type="OrthoDB" id="2680330at2"/>